<reference evidence="3" key="1">
    <citation type="journal article" date="2019" name="Int. J. Syst. Evol. Microbiol.">
        <title>The Global Catalogue of Microorganisms (GCM) 10K type strain sequencing project: providing services to taxonomists for standard genome sequencing and annotation.</title>
        <authorList>
            <consortium name="The Broad Institute Genomics Platform"/>
            <consortium name="The Broad Institute Genome Sequencing Center for Infectious Disease"/>
            <person name="Wu L."/>
            <person name="Ma J."/>
        </authorList>
    </citation>
    <scope>NUCLEOTIDE SEQUENCE [LARGE SCALE GENOMIC DNA]</scope>
    <source>
        <strain evidence="3">KCTC 42281</strain>
    </source>
</reference>
<dbReference type="InterPro" id="IPR011032">
    <property type="entry name" value="GroES-like_sf"/>
</dbReference>
<comment type="caution">
    <text evidence="2">The sequence shown here is derived from an EMBL/GenBank/DDBJ whole genome shotgun (WGS) entry which is preliminary data.</text>
</comment>
<protein>
    <submittedName>
        <fullName evidence="2">MDR family oxidoreductase</fullName>
        <ecNumber evidence="2">1.-.-.-</ecNumber>
    </submittedName>
</protein>
<dbReference type="RefSeq" id="WP_380097522.1">
    <property type="nucleotide sequence ID" value="NZ_JBHRYD010000011.1"/>
</dbReference>
<dbReference type="SUPFAM" id="SSF50129">
    <property type="entry name" value="GroES-like"/>
    <property type="match status" value="1"/>
</dbReference>
<dbReference type="InterPro" id="IPR013149">
    <property type="entry name" value="ADH-like_C"/>
</dbReference>
<name>A0ABV7X2T3_9HYPH</name>
<dbReference type="NCBIfam" id="TIGR02823">
    <property type="entry name" value="oxido_YhdH"/>
    <property type="match status" value="1"/>
</dbReference>
<dbReference type="SUPFAM" id="SSF51735">
    <property type="entry name" value="NAD(P)-binding Rossmann-fold domains"/>
    <property type="match status" value="1"/>
</dbReference>
<dbReference type="Pfam" id="PF00107">
    <property type="entry name" value="ADH_zinc_N"/>
    <property type="match status" value="1"/>
</dbReference>
<feature type="domain" description="Enoyl reductase (ER)" evidence="1">
    <location>
        <begin position="19"/>
        <end position="326"/>
    </location>
</feature>
<sequence length="333" mass="35264">MSFQALVTHRQEDGSIVSGVETLDEVRLPEGNVTVDVEWAGLNYKDGLCLTGGGGLVRTYPHVAGVDFAGTVRDSADDRYAKGDRVVLTGWRVGEVRWGGFAQRARVDADWLVPLPAGFTTRDAMILGTAGLTAMLAIDRLEALGVRPDHGEVLVTGAAGGVGSIAISLLHRLGYRSIALSGRPEHADALKALGAADILPRDEFLAQPDKPLESARWAAIIDNVGGKVLAKALRQVKYGGVAAAIGNAGGIGLESNVLPFILRGVTLAGIDSVMQPYAARVAAWARLDETFDRTAYGGLVEEIRLAELPLAAERILSGKIRGRTIVRLDETSP</sequence>
<proteinExistence type="predicted"/>
<dbReference type="Pfam" id="PF08240">
    <property type="entry name" value="ADH_N"/>
    <property type="match status" value="1"/>
</dbReference>
<dbReference type="GO" id="GO:0016491">
    <property type="term" value="F:oxidoreductase activity"/>
    <property type="evidence" value="ECO:0007669"/>
    <property type="project" value="UniProtKB-KW"/>
</dbReference>
<dbReference type="InterPro" id="IPR013154">
    <property type="entry name" value="ADH-like_N"/>
</dbReference>
<dbReference type="EMBL" id="JBHRYD010000011">
    <property type="protein sequence ID" value="MFC3705632.1"/>
    <property type="molecule type" value="Genomic_DNA"/>
</dbReference>
<evidence type="ECO:0000313" key="3">
    <source>
        <dbReference type="Proteomes" id="UP001595613"/>
    </source>
</evidence>
<dbReference type="PANTHER" id="PTHR43677">
    <property type="entry name" value="SHORT-CHAIN DEHYDROGENASE/REDUCTASE"/>
    <property type="match status" value="1"/>
</dbReference>
<dbReference type="PANTHER" id="PTHR43677:SF1">
    <property type="entry name" value="ACRYLYL-COA REDUCTASE ACUI-RELATED"/>
    <property type="match status" value="1"/>
</dbReference>
<organism evidence="2 3">
    <name type="scientific">Devosia honganensis</name>
    <dbReference type="NCBI Taxonomy" id="1610527"/>
    <lineage>
        <taxon>Bacteria</taxon>
        <taxon>Pseudomonadati</taxon>
        <taxon>Pseudomonadota</taxon>
        <taxon>Alphaproteobacteria</taxon>
        <taxon>Hyphomicrobiales</taxon>
        <taxon>Devosiaceae</taxon>
        <taxon>Devosia</taxon>
    </lineage>
</organism>
<evidence type="ECO:0000313" key="2">
    <source>
        <dbReference type="EMBL" id="MFC3705632.1"/>
    </source>
</evidence>
<dbReference type="CDD" id="cd08288">
    <property type="entry name" value="MDR_yhdh"/>
    <property type="match status" value="1"/>
</dbReference>
<dbReference type="Gene3D" id="3.90.180.10">
    <property type="entry name" value="Medium-chain alcohol dehydrogenases, catalytic domain"/>
    <property type="match status" value="1"/>
</dbReference>
<dbReference type="InterPro" id="IPR036291">
    <property type="entry name" value="NAD(P)-bd_dom_sf"/>
</dbReference>
<accession>A0ABV7X2T3</accession>
<dbReference type="EC" id="1.-.-.-" evidence="2"/>
<evidence type="ECO:0000259" key="1">
    <source>
        <dbReference type="SMART" id="SM00829"/>
    </source>
</evidence>
<dbReference type="SMART" id="SM00829">
    <property type="entry name" value="PKS_ER"/>
    <property type="match status" value="1"/>
</dbReference>
<dbReference type="Proteomes" id="UP001595613">
    <property type="component" value="Unassembled WGS sequence"/>
</dbReference>
<gene>
    <name evidence="2" type="ORF">ACFOOL_12785</name>
</gene>
<dbReference type="Gene3D" id="3.40.50.720">
    <property type="entry name" value="NAD(P)-binding Rossmann-like Domain"/>
    <property type="match status" value="1"/>
</dbReference>
<dbReference type="InterPro" id="IPR020843">
    <property type="entry name" value="ER"/>
</dbReference>
<dbReference type="InterPro" id="IPR014188">
    <property type="entry name" value="Acrylyl-CoA_reductase_AcuI"/>
</dbReference>
<keyword evidence="2" id="KW-0560">Oxidoreductase</keyword>
<keyword evidence="3" id="KW-1185">Reference proteome</keyword>
<dbReference type="InterPro" id="IPR051397">
    <property type="entry name" value="Zn-ADH-like_protein"/>
</dbReference>